<dbReference type="GO" id="GO:0016491">
    <property type="term" value="F:oxidoreductase activity"/>
    <property type="evidence" value="ECO:0007669"/>
    <property type="project" value="UniProtKB-KW"/>
</dbReference>
<dbReference type="Gene3D" id="3.40.50.720">
    <property type="entry name" value="NAD(P)-binding Rossmann-like Domain"/>
    <property type="match status" value="1"/>
</dbReference>
<dbReference type="InterPro" id="IPR036291">
    <property type="entry name" value="NAD(P)-bd_dom_sf"/>
</dbReference>
<dbReference type="PRINTS" id="PR00080">
    <property type="entry name" value="SDRFAMILY"/>
</dbReference>
<dbReference type="GO" id="GO:0016020">
    <property type="term" value="C:membrane"/>
    <property type="evidence" value="ECO:0007669"/>
    <property type="project" value="TreeGrafter"/>
</dbReference>
<reference evidence="4 5" key="1">
    <citation type="submission" date="2021-05" db="EMBL/GenBank/DDBJ databases">
        <title>A Polyphasic approach of four new species of the genus Ohtaekwangia: Ohtaekwangia histidinii sp. nov., Ohtaekwangia cretensis sp. nov., Ohtaekwangia indiensis sp. nov., Ohtaekwangia reichenbachii sp. nov. from diverse environment.</title>
        <authorList>
            <person name="Octaviana S."/>
        </authorList>
    </citation>
    <scope>NUCLEOTIDE SEQUENCE [LARGE SCALE GENOMIC DNA]</scope>
    <source>
        <strain evidence="4 5">PWU37</strain>
    </source>
</reference>
<dbReference type="CDD" id="cd05233">
    <property type="entry name" value="SDR_c"/>
    <property type="match status" value="1"/>
</dbReference>
<dbReference type="PANTHER" id="PTHR44196">
    <property type="entry name" value="DEHYDROGENASE/REDUCTASE SDR FAMILY MEMBER 7B"/>
    <property type="match status" value="1"/>
</dbReference>
<dbReference type="InterPro" id="IPR002347">
    <property type="entry name" value="SDR_fam"/>
</dbReference>
<dbReference type="Proteomes" id="UP001319180">
    <property type="component" value="Unassembled WGS sequence"/>
</dbReference>
<dbReference type="EMBL" id="JAHESC010000005">
    <property type="protein sequence ID" value="MBT1685856.1"/>
    <property type="molecule type" value="Genomic_DNA"/>
</dbReference>
<keyword evidence="2" id="KW-0560">Oxidoreductase</keyword>
<evidence type="ECO:0000313" key="4">
    <source>
        <dbReference type="EMBL" id="MBT1685856.1"/>
    </source>
</evidence>
<dbReference type="PROSITE" id="PS00061">
    <property type="entry name" value="ADH_SHORT"/>
    <property type="match status" value="1"/>
</dbReference>
<name>A0AAP2D776_9BACT</name>
<comment type="caution">
    <text evidence="4">The sequence shown here is derived from an EMBL/GenBank/DDBJ whole genome shotgun (WGS) entry which is preliminary data.</text>
</comment>
<gene>
    <name evidence="4" type="ORF">KK078_04775</name>
</gene>
<protein>
    <submittedName>
        <fullName evidence="4">SDR family oxidoreductase</fullName>
    </submittedName>
</protein>
<dbReference type="PANTHER" id="PTHR44196:SF1">
    <property type="entry name" value="DEHYDROGENASE_REDUCTASE SDR FAMILY MEMBER 7B"/>
    <property type="match status" value="1"/>
</dbReference>
<evidence type="ECO:0000313" key="5">
    <source>
        <dbReference type="Proteomes" id="UP001319180"/>
    </source>
</evidence>
<evidence type="ECO:0000256" key="1">
    <source>
        <dbReference type="ARBA" id="ARBA00006484"/>
    </source>
</evidence>
<dbReference type="AlphaFoldDB" id="A0AAP2D776"/>
<evidence type="ECO:0000256" key="3">
    <source>
        <dbReference type="RuleBase" id="RU000363"/>
    </source>
</evidence>
<keyword evidence="5" id="KW-1185">Reference proteome</keyword>
<proteinExistence type="inferred from homology"/>
<evidence type="ECO:0000256" key="2">
    <source>
        <dbReference type="ARBA" id="ARBA00023002"/>
    </source>
</evidence>
<dbReference type="SUPFAM" id="SSF51735">
    <property type="entry name" value="NAD(P)-binding Rossmann-fold domains"/>
    <property type="match status" value="1"/>
</dbReference>
<dbReference type="Pfam" id="PF00106">
    <property type="entry name" value="adh_short"/>
    <property type="match status" value="1"/>
</dbReference>
<dbReference type="RefSeq" id="WP_254089107.1">
    <property type="nucleotide sequence ID" value="NZ_JAHESC010000005.1"/>
</dbReference>
<sequence length="235" mass="25854">MNRLIAVTGGTKGIGRAVIEKFAANGFDIATCARHENDLQELKAAVETTYPGTTVHVRLGDMSDKDQVKAFCTFVQQLDRPLDVLVNNAGYFIPGDIATEPEGTLESMIHANLYSAYRTTRGLIQDMKRNRQGHIFNICSVASIKAYPNGGSYAISKFALLGFTKCLREEMKPHNIRVTAIIPGATRTASWDGTDLPDERFMKVEDVAETVYGAYALSHRSVVEEIVIRPVLGDL</sequence>
<comment type="similarity">
    <text evidence="1 3">Belongs to the short-chain dehydrogenases/reductases (SDR) family.</text>
</comment>
<organism evidence="4 5">
    <name type="scientific">Dawidia soli</name>
    <dbReference type="NCBI Taxonomy" id="2782352"/>
    <lineage>
        <taxon>Bacteria</taxon>
        <taxon>Pseudomonadati</taxon>
        <taxon>Bacteroidota</taxon>
        <taxon>Cytophagia</taxon>
        <taxon>Cytophagales</taxon>
        <taxon>Chryseotaleaceae</taxon>
        <taxon>Dawidia</taxon>
    </lineage>
</organism>
<accession>A0AAP2D776</accession>
<dbReference type="PRINTS" id="PR00081">
    <property type="entry name" value="GDHRDH"/>
</dbReference>
<dbReference type="InterPro" id="IPR020904">
    <property type="entry name" value="Sc_DH/Rdtase_CS"/>
</dbReference>